<dbReference type="Pfam" id="PF11951">
    <property type="entry name" value="Fungal_trans_2"/>
    <property type="match status" value="1"/>
</dbReference>
<dbReference type="Proteomes" id="UP001283341">
    <property type="component" value="Unassembled WGS sequence"/>
</dbReference>
<reference evidence="3" key="2">
    <citation type="submission" date="2023-06" db="EMBL/GenBank/DDBJ databases">
        <authorList>
            <consortium name="Lawrence Berkeley National Laboratory"/>
            <person name="Haridas S."/>
            <person name="Hensen N."/>
            <person name="Bonometti L."/>
            <person name="Westerberg I."/>
            <person name="Brannstrom I.O."/>
            <person name="Guillou S."/>
            <person name="Cros-Aarteil S."/>
            <person name="Calhoun S."/>
            <person name="Kuo A."/>
            <person name="Mondo S."/>
            <person name="Pangilinan J."/>
            <person name="Riley R."/>
            <person name="Labutti K."/>
            <person name="Andreopoulos B."/>
            <person name="Lipzen A."/>
            <person name="Chen C."/>
            <person name="Yanf M."/>
            <person name="Daum C."/>
            <person name="Ng V."/>
            <person name="Clum A."/>
            <person name="Steindorff A."/>
            <person name="Ohm R."/>
            <person name="Martin F."/>
            <person name="Silar P."/>
            <person name="Natvig D."/>
            <person name="Lalanne C."/>
            <person name="Gautier V."/>
            <person name="Ament-Velasquez S.L."/>
            <person name="Kruys A."/>
            <person name="Hutchinson M.I."/>
            <person name="Powell A.J."/>
            <person name="Barry K."/>
            <person name="Miller A.N."/>
            <person name="Grigoriev I.V."/>
            <person name="Debuchy R."/>
            <person name="Gladieux P."/>
            <person name="Thoren M.H."/>
            <person name="Johannesson H."/>
        </authorList>
    </citation>
    <scope>NUCLEOTIDE SEQUENCE</scope>
    <source>
        <strain evidence="3">CBS 118394</strain>
    </source>
</reference>
<dbReference type="InterPro" id="IPR052400">
    <property type="entry name" value="Zn2-C6_fungal_TF"/>
</dbReference>
<feature type="region of interest" description="Disordered" evidence="2">
    <location>
        <begin position="148"/>
        <end position="173"/>
    </location>
</feature>
<proteinExistence type="predicted"/>
<reference evidence="3" key="1">
    <citation type="journal article" date="2023" name="Mol. Phylogenet. Evol.">
        <title>Genome-scale phylogeny and comparative genomics of the fungal order Sordariales.</title>
        <authorList>
            <person name="Hensen N."/>
            <person name="Bonometti L."/>
            <person name="Westerberg I."/>
            <person name="Brannstrom I.O."/>
            <person name="Guillou S."/>
            <person name="Cros-Aarteil S."/>
            <person name="Calhoun S."/>
            <person name="Haridas S."/>
            <person name="Kuo A."/>
            <person name="Mondo S."/>
            <person name="Pangilinan J."/>
            <person name="Riley R."/>
            <person name="LaButti K."/>
            <person name="Andreopoulos B."/>
            <person name="Lipzen A."/>
            <person name="Chen C."/>
            <person name="Yan M."/>
            <person name="Daum C."/>
            <person name="Ng V."/>
            <person name="Clum A."/>
            <person name="Steindorff A."/>
            <person name="Ohm R.A."/>
            <person name="Martin F."/>
            <person name="Silar P."/>
            <person name="Natvig D.O."/>
            <person name="Lalanne C."/>
            <person name="Gautier V."/>
            <person name="Ament-Velasquez S.L."/>
            <person name="Kruys A."/>
            <person name="Hutchinson M.I."/>
            <person name="Powell A.J."/>
            <person name="Barry K."/>
            <person name="Miller A.N."/>
            <person name="Grigoriev I.V."/>
            <person name="Debuchy R."/>
            <person name="Gladieux P."/>
            <person name="Hiltunen Thoren M."/>
            <person name="Johannesson H."/>
        </authorList>
    </citation>
    <scope>NUCLEOTIDE SEQUENCE</scope>
    <source>
        <strain evidence="3">CBS 118394</strain>
    </source>
</reference>
<protein>
    <recommendedName>
        <fullName evidence="5">C2H2-type domain-containing protein</fullName>
    </recommendedName>
</protein>
<dbReference type="AlphaFoldDB" id="A0AAE0IDB7"/>
<dbReference type="Pfam" id="PF12013">
    <property type="entry name" value="OrsD"/>
    <property type="match status" value="1"/>
</dbReference>
<organism evidence="3 4">
    <name type="scientific">Apodospora peruviana</name>
    <dbReference type="NCBI Taxonomy" id="516989"/>
    <lineage>
        <taxon>Eukaryota</taxon>
        <taxon>Fungi</taxon>
        <taxon>Dikarya</taxon>
        <taxon>Ascomycota</taxon>
        <taxon>Pezizomycotina</taxon>
        <taxon>Sordariomycetes</taxon>
        <taxon>Sordariomycetidae</taxon>
        <taxon>Sordariales</taxon>
        <taxon>Lasiosphaeriaceae</taxon>
        <taxon>Apodospora</taxon>
    </lineage>
</organism>
<evidence type="ECO:0008006" key="5">
    <source>
        <dbReference type="Google" id="ProtNLM"/>
    </source>
</evidence>
<gene>
    <name evidence="3" type="ORF">B0H66DRAFT_555379</name>
</gene>
<dbReference type="PANTHER" id="PTHR47657">
    <property type="entry name" value="STEROL REGULATORY ELEMENT-BINDING PROTEIN ECM22"/>
    <property type="match status" value="1"/>
</dbReference>
<dbReference type="PANTHER" id="PTHR47657:SF7">
    <property type="entry name" value="STEROL REGULATORY ELEMENT-BINDING PROTEIN ECM22"/>
    <property type="match status" value="1"/>
</dbReference>
<keyword evidence="4" id="KW-1185">Reference proteome</keyword>
<accession>A0AAE0IDB7</accession>
<feature type="compositionally biased region" description="Low complexity" evidence="2">
    <location>
        <begin position="149"/>
        <end position="169"/>
    </location>
</feature>
<name>A0AAE0IDB7_9PEZI</name>
<dbReference type="GO" id="GO:0000981">
    <property type="term" value="F:DNA-binding transcription factor activity, RNA polymerase II-specific"/>
    <property type="evidence" value="ECO:0007669"/>
    <property type="project" value="TreeGrafter"/>
</dbReference>
<evidence type="ECO:0000256" key="1">
    <source>
        <dbReference type="ARBA" id="ARBA00023242"/>
    </source>
</evidence>
<evidence type="ECO:0000313" key="4">
    <source>
        <dbReference type="Proteomes" id="UP001283341"/>
    </source>
</evidence>
<evidence type="ECO:0000313" key="3">
    <source>
        <dbReference type="EMBL" id="KAK3322868.1"/>
    </source>
</evidence>
<dbReference type="InterPro" id="IPR021858">
    <property type="entry name" value="Fun_TF"/>
</dbReference>
<comment type="caution">
    <text evidence="3">The sequence shown here is derived from an EMBL/GenBank/DDBJ whole genome shotgun (WGS) entry which is preliminary data.</text>
</comment>
<keyword evidence="1" id="KW-0539">Nucleus</keyword>
<dbReference type="EMBL" id="JAUEDM010000003">
    <property type="protein sequence ID" value="KAK3322868.1"/>
    <property type="molecule type" value="Genomic_DNA"/>
</dbReference>
<evidence type="ECO:0000256" key="2">
    <source>
        <dbReference type="SAM" id="MobiDB-lite"/>
    </source>
</evidence>
<dbReference type="InterPro" id="IPR022698">
    <property type="entry name" value="OrsD"/>
</dbReference>
<sequence>MTSATAAAPSDLLQYLPSHQVLICRKCRYAIQPSAISRHLKDLHQIYRSERQKLVAYTKTLKLADPRDVVHPLPSHPPVPLLPVENGLACTKAGCTHLCVTVKRMKSHWATTHRNDTSTHPQRRPVTLQTFFRGNQLRYFIVSPPQPSAPELSSLPSSPSSLPSEPSHPNCSHHDNKFPCNNIALFNHFVQHTYHSIDSSSTSKHIWQNVVPKMSFRHDFLKHGILACAALHLAHLQPSLRQEYVAIAAHHQTKALPDFHALVSSDLAAKVSDGTDDGTCDAVLAFSRLMVVYCFATCNSTNSTTLATSEPPIGRGELDWLTAIRDSASNFYRVCSIVAATNGPLRPLIKESILREQSNPFLAATKRCERWENSPKHQTRFRQLLDLLGSGEVERVGHGEKMTTAYLSALPVLAKSYGYAYAAAASQGMQDDGVMMWTVARIWPAAVQDEFLQLLGAKKPAALVLLAHYIVLVGPLEEELGLWYLKGFRKGVLERIYRQLSDCNSGDSVDWKAWLEWPFAEVGLVMPGTEHEMMEL</sequence>